<evidence type="ECO:0000313" key="2">
    <source>
        <dbReference type="Proteomes" id="UP001154078"/>
    </source>
</evidence>
<dbReference type="PANTHER" id="PTHR28348:SF1">
    <property type="entry name" value="UPF0193 PROTEIN EVG1"/>
    <property type="match status" value="1"/>
</dbReference>
<dbReference type="EMBL" id="OV121140">
    <property type="protein sequence ID" value="CAH0563474.1"/>
    <property type="molecule type" value="Genomic_DNA"/>
</dbReference>
<sequence length="200" mass="23632">MEWPSSNVPFGGILHPKKVNYSEDTAKFLKELIDESKLSIRQKERFENILRNGEDLPTKQKKNTKDLASNTEVTIRPGSPRKRTIQTILHSGAYEREKFVPQHPVVDREKEKEKLQDIMAFNQVVEPKKFWPVFDVPNDETPRDAKINRFDQLEKEISDRKLWLEEMEKLGEADRFRFIINQQIQGKIREMEKLKTAKKL</sequence>
<dbReference type="AlphaFoldDB" id="A0A9P0FMI7"/>
<dbReference type="OrthoDB" id="10262032at2759"/>
<protein>
    <submittedName>
        <fullName evidence="1">Uncharacterized protein</fullName>
    </submittedName>
</protein>
<reference evidence="1" key="1">
    <citation type="submission" date="2021-12" db="EMBL/GenBank/DDBJ databases">
        <authorList>
            <person name="King R."/>
        </authorList>
    </citation>
    <scope>NUCLEOTIDE SEQUENCE</scope>
</reference>
<dbReference type="InterPro" id="IPR007914">
    <property type="entry name" value="UPF0193"/>
</dbReference>
<proteinExistence type="predicted"/>
<evidence type="ECO:0000313" key="1">
    <source>
        <dbReference type="EMBL" id="CAH0563474.1"/>
    </source>
</evidence>
<organism evidence="1 2">
    <name type="scientific">Brassicogethes aeneus</name>
    <name type="common">Rape pollen beetle</name>
    <name type="synonym">Meligethes aeneus</name>
    <dbReference type="NCBI Taxonomy" id="1431903"/>
    <lineage>
        <taxon>Eukaryota</taxon>
        <taxon>Metazoa</taxon>
        <taxon>Ecdysozoa</taxon>
        <taxon>Arthropoda</taxon>
        <taxon>Hexapoda</taxon>
        <taxon>Insecta</taxon>
        <taxon>Pterygota</taxon>
        <taxon>Neoptera</taxon>
        <taxon>Endopterygota</taxon>
        <taxon>Coleoptera</taxon>
        <taxon>Polyphaga</taxon>
        <taxon>Cucujiformia</taxon>
        <taxon>Nitidulidae</taxon>
        <taxon>Meligethinae</taxon>
        <taxon>Brassicogethes</taxon>
    </lineage>
</organism>
<dbReference type="PANTHER" id="PTHR28348">
    <property type="entry name" value="UPF0193 PROTEIN EVG1"/>
    <property type="match status" value="1"/>
</dbReference>
<keyword evidence="2" id="KW-1185">Reference proteome</keyword>
<name>A0A9P0FMI7_BRAAE</name>
<gene>
    <name evidence="1" type="ORF">MELIAE_LOCUS12288</name>
</gene>
<dbReference type="Pfam" id="PF05250">
    <property type="entry name" value="UPF0193"/>
    <property type="match status" value="1"/>
</dbReference>
<accession>A0A9P0FMI7</accession>
<dbReference type="Proteomes" id="UP001154078">
    <property type="component" value="Chromosome 9"/>
</dbReference>